<organism evidence="2 3">
    <name type="scientific">Terriglobus aquaticus</name>
    <dbReference type="NCBI Taxonomy" id="940139"/>
    <lineage>
        <taxon>Bacteria</taxon>
        <taxon>Pseudomonadati</taxon>
        <taxon>Acidobacteriota</taxon>
        <taxon>Terriglobia</taxon>
        <taxon>Terriglobales</taxon>
        <taxon>Acidobacteriaceae</taxon>
        <taxon>Terriglobus</taxon>
    </lineage>
</organism>
<dbReference type="InterPro" id="IPR010093">
    <property type="entry name" value="SinI_DNA-bd"/>
</dbReference>
<dbReference type="InterPro" id="IPR041657">
    <property type="entry name" value="HTH_17"/>
</dbReference>
<dbReference type="Pfam" id="PF12728">
    <property type="entry name" value="HTH_17"/>
    <property type="match status" value="1"/>
</dbReference>
<dbReference type="InterPro" id="IPR009061">
    <property type="entry name" value="DNA-bd_dom_put_sf"/>
</dbReference>
<gene>
    <name evidence="2" type="ORF">ACK2TP_05590</name>
</gene>
<evidence type="ECO:0000313" key="3">
    <source>
        <dbReference type="Proteomes" id="UP001634747"/>
    </source>
</evidence>
<feature type="domain" description="Helix-turn-helix" evidence="1">
    <location>
        <begin position="6"/>
        <end position="52"/>
    </location>
</feature>
<evidence type="ECO:0000259" key="1">
    <source>
        <dbReference type="Pfam" id="PF12728"/>
    </source>
</evidence>
<evidence type="ECO:0000313" key="2">
    <source>
        <dbReference type="EMBL" id="MFN2975229.1"/>
    </source>
</evidence>
<keyword evidence="3" id="KW-1185">Reference proteome</keyword>
<reference evidence="2 3" key="1">
    <citation type="submission" date="2024-12" db="EMBL/GenBank/DDBJ databases">
        <authorList>
            <person name="Lee Y."/>
        </authorList>
    </citation>
    <scope>NUCLEOTIDE SEQUENCE [LARGE SCALE GENOMIC DNA]</scope>
    <source>
        <strain evidence="2 3">03SUJ4</strain>
    </source>
</reference>
<proteinExistence type="predicted"/>
<name>A0ABW9KHG4_9BACT</name>
<sequence length="66" mass="7687">MPDVFVDVRDAAHLAGVSARTVTRWLTENRLQRYRSGSLTRINRSELLSFIEPRLAPARRRKDRHA</sequence>
<dbReference type="RefSeq" id="WP_399261089.1">
    <property type="nucleotide sequence ID" value="NZ_BAABBH010000001.1"/>
</dbReference>
<dbReference type="EMBL" id="JBJYXY010000001">
    <property type="protein sequence ID" value="MFN2975229.1"/>
    <property type="molecule type" value="Genomic_DNA"/>
</dbReference>
<dbReference type="SUPFAM" id="SSF46955">
    <property type="entry name" value="Putative DNA-binding domain"/>
    <property type="match status" value="1"/>
</dbReference>
<protein>
    <submittedName>
        <fullName evidence="2">Helix-turn-helix domain-containing protein</fullName>
    </submittedName>
</protein>
<comment type="caution">
    <text evidence="2">The sequence shown here is derived from an EMBL/GenBank/DDBJ whole genome shotgun (WGS) entry which is preliminary data.</text>
</comment>
<dbReference type="NCBIfam" id="TIGR01764">
    <property type="entry name" value="excise"/>
    <property type="match status" value="1"/>
</dbReference>
<dbReference type="Proteomes" id="UP001634747">
    <property type="component" value="Unassembled WGS sequence"/>
</dbReference>
<accession>A0ABW9KHG4</accession>